<dbReference type="EMBL" id="WKPO01000025">
    <property type="protein sequence ID" value="MSB50104.1"/>
    <property type="molecule type" value="Genomic_DNA"/>
</dbReference>
<protein>
    <submittedName>
        <fullName evidence="4">CAP domain-containing protein</fullName>
    </submittedName>
</protein>
<dbReference type="InterPro" id="IPR035940">
    <property type="entry name" value="CAP_sf"/>
</dbReference>
<feature type="domain" description="SLH" evidence="3">
    <location>
        <begin position="84"/>
        <end position="147"/>
    </location>
</feature>
<evidence type="ECO:0000313" key="5">
    <source>
        <dbReference type="EMBL" id="MSB50104.1"/>
    </source>
</evidence>
<dbReference type="PROSITE" id="PS51272">
    <property type="entry name" value="SLH"/>
    <property type="match status" value="2"/>
</dbReference>
<reference evidence="4" key="2">
    <citation type="submission" date="2023-01" db="EMBL/GenBank/DDBJ databases">
        <title>Human gut microbiome strain richness.</title>
        <authorList>
            <person name="Chen-Liaw A."/>
        </authorList>
    </citation>
    <scope>NUCLEOTIDE SEQUENCE</scope>
    <source>
        <strain evidence="4">1001287st1_F4_1001285I_161205</strain>
    </source>
</reference>
<reference evidence="5 6" key="1">
    <citation type="journal article" date="2019" name="Nat. Med.">
        <title>A library of human gut bacterial isolates paired with longitudinal multiomics data enables mechanistic microbiome research.</title>
        <authorList>
            <person name="Poyet M."/>
            <person name="Groussin M."/>
            <person name="Gibbons S.M."/>
            <person name="Avila-Pacheco J."/>
            <person name="Jiang X."/>
            <person name="Kearney S.M."/>
            <person name="Perrotta A.R."/>
            <person name="Berdy B."/>
            <person name="Zhao S."/>
            <person name="Lieberman T.D."/>
            <person name="Swanson P.K."/>
            <person name="Smith M."/>
            <person name="Roesemann S."/>
            <person name="Alexander J.E."/>
            <person name="Rich S.A."/>
            <person name="Livny J."/>
            <person name="Vlamakis H."/>
            <person name="Clish C."/>
            <person name="Bullock K."/>
            <person name="Deik A."/>
            <person name="Scott J."/>
            <person name="Pierce K.A."/>
            <person name="Xavier R.J."/>
            <person name="Alm E.J."/>
        </authorList>
    </citation>
    <scope>NUCLEOTIDE SEQUENCE [LARGE SCALE GENOMIC DNA]</scope>
    <source>
        <strain evidence="5 6">BIOML-A5</strain>
    </source>
</reference>
<evidence type="ECO:0000256" key="1">
    <source>
        <dbReference type="ARBA" id="ARBA00022737"/>
    </source>
</evidence>
<evidence type="ECO:0000313" key="6">
    <source>
        <dbReference type="Proteomes" id="UP000429811"/>
    </source>
</evidence>
<dbReference type="Gene3D" id="3.40.33.10">
    <property type="entry name" value="CAP"/>
    <property type="match status" value="1"/>
</dbReference>
<dbReference type="Pfam" id="PF00395">
    <property type="entry name" value="SLH"/>
    <property type="match status" value="1"/>
</dbReference>
<evidence type="ECO:0000313" key="4">
    <source>
        <dbReference type="EMBL" id="MDB7935849.1"/>
    </source>
</evidence>
<dbReference type="Proteomes" id="UP001211173">
    <property type="component" value="Unassembled WGS sequence"/>
</dbReference>
<dbReference type="InterPro" id="IPR014044">
    <property type="entry name" value="CAP_dom"/>
</dbReference>
<dbReference type="RefSeq" id="WP_131971843.1">
    <property type="nucleotide sequence ID" value="NZ_BAABXT010000001.1"/>
</dbReference>
<dbReference type="InterPro" id="IPR001119">
    <property type="entry name" value="SLH_dom"/>
</dbReference>
<proteinExistence type="predicted"/>
<dbReference type="EMBL" id="JAQLWV010000057">
    <property type="protein sequence ID" value="MDB7935849.1"/>
    <property type="molecule type" value="Genomic_DNA"/>
</dbReference>
<organism evidence="5 6">
    <name type="scientific">Flavonifractor plautii</name>
    <name type="common">Fusobacterium plautii</name>
    <dbReference type="NCBI Taxonomy" id="292800"/>
    <lineage>
        <taxon>Bacteria</taxon>
        <taxon>Bacillati</taxon>
        <taxon>Bacillota</taxon>
        <taxon>Clostridia</taxon>
        <taxon>Eubacteriales</taxon>
        <taxon>Oscillospiraceae</taxon>
        <taxon>Flavonifractor</taxon>
    </lineage>
</organism>
<dbReference type="CDD" id="cd05379">
    <property type="entry name" value="CAP_bacterial"/>
    <property type="match status" value="1"/>
</dbReference>
<sequence>MAHKALICGLMAGTLALSLISPASAATSDETALAANYLREQGIMVGDSNGKMNLESGLTRAQLAVVLARLNGASELVQAEKPYYTSQCQFPDVPEWAKLYVGYCYTNGLMVGYDTGEFGANDGVTPSAACTVVLRYADFPDTEWNYSTACQTALSAGLTTTEATSKAEVTRGDLAVMLYRSLGSPASDSAKTEAGNEVSVGSYKGNTLSSGERSLLMIGTDAGTEFKVSSSAPSILALEQVSGNWVAVAKAPGTATVTITTVDGRQGILTITVTSSGATSEYPSVSPEDLQANMEIREEIISLVNGVRRENGVSELTVNQALMNAAQECASRRYTWHHTKEECESALAYGYPYGFGGNLTVFTGASEKSVAKTAVENWVNSLDHFQSMIDPSGDCLGVGVERYDGVTYCYLFVGMPDTHNPYE</sequence>
<evidence type="ECO:0000259" key="3">
    <source>
        <dbReference type="PROSITE" id="PS51272"/>
    </source>
</evidence>
<dbReference type="SUPFAM" id="SSF55797">
    <property type="entry name" value="PR-1-like"/>
    <property type="match status" value="1"/>
</dbReference>
<keyword evidence="2" id="KW-0732">Signal</keyword>
<feature type="domain" description="SLH" evidence="3">
    <location>
        <begin position="18"/>
        <end position="81"/>
    </location>
</feature>
<dbReference type="Pfam" id="PF00188">
    <property type="entry name" value="CAP"/>
    <property type="match status" value="1"/>
</dbReference>
<name>A0A6I2RS97_FLAPL</name>
<dbReference type="AlphaFoldDB" id="A0A6I2RS97"/>
<keyword evidence="1" id="KW-0677">Repeat</keyword>
<comment type="caution">
    <text evidence="5">The sequence shown here is derived from an EMBL/GenBank/DDBJ whole genome shotgun (WGS) entry which is preliminary data.</text>
</comment>
<dbReference type="Proteomes" id="UP000429811">
    <property type="component" value="Unassembled WGS sequence"/>
</dbReference>
<accession>A0A6I2RS97</accession>
<evidence type="ECO:0000256" key="2">
    <source>
        <dbReference type="SAM" id="SignalP"/>
    </source>
</evidence>
<feature type="signal peptide" evidence="2">
    <location>
        <begin position="1"/>
        <end position="25"/>
    </location>
</feature>
<gene>
    <name evidence="5" type="ORF">GKE90_15590</name>
    <name evidence="4" type="ORF">PNE06_22445</name>
</gene>
<feature type="chain" id="PRO_5042728419" evidence="2">
    <location>
        <begin position="26"/>
        <end position="423"/>
    </location>
</feature>